<gene>
    <name evidence="6 8" type="primary">tilS</name>
</gene>
<dbReference type="GO" id="GO:0009507">
    <property type="term" value="C:chloroplast"/>
    <property type="evidence" value="ECO:0007669"/>
    <property type="project" value="UniProtKB-SubCell"/>
</dbReference>
<feature type="domain" description="tRNA(Ile)-lysidine/2-thiocytidine synthase N-terminal" evidence="7">
    <location>
        <begin position="21"/>
        <end position="199"/>
    </location>
</feature>
<comment type="subcellular location">
    <subcellularLocation>
        <location evidence="6">Plastid</location>
        <location evidence="6">Chloroplast</location>
    </subcellularLocation>
</comment>
<evidence type="ECO:0000256" key="6">
    <source>
        <dbReference type="HAMAP-Rule" id="MF_01161"/>
    </source>
</evidence>
<dbReference type="GO" id="GO:0006400">
    <property type="term" value="P:tRNA modification"/>
    <property type="evidence" value="ECO:0007669"/>
    <property type="project" value="UniProtKB-UniRule"/>
</dbReference>
<dbReference type="InterPro" id="IPR014729">
    <property type="entry name" value="Rossmann-like_a/b/a_fold"/>
</dbReference>
<keyword evidence="3 6" id="KW-0547">Nucleotide-binding</keyword>
<keyword evidence="4 6" id="KW-0067">ATP-binding</keyword>
<dbReference type="SUPFAM" id="SSF52402">
    <property type="entry name" value="Adenine nucleotide alpha hydrolases-like"/>
    <property type="match status" value="1"/>
</dbReference>
<comment type="domain">
    <text evidence="6">The N-terminal region contains the highly conserved SGGXDS motif, predicted to be a P-loop motif involved in ATP binding.</text>
</comment>
<dbReference type="SUPFAM" id="SSF82829">
    <property type="entry name" value="MesJ substrate recognition domain-like"/>
    <property type="match status" value="1"/>
</dbReference>
<keyword evidence="8" id="KW-0934">Plastid</keyword>
<dbReference type="InterPro" id="IPR012795">
    <property type="entry name" value="tRNA_Ile_lys_synt_N"/>
</dbReference>
<dbReference type="HAMAP" id="MF_01161">
    <property type="entry name" value="tRNA_Ile_lys_synt"/>
    <property type="match status" value="1"/>
</dbReference>
<geneLocation type="chloroplast" evidence="8"/>
<dbReference type="InterPro" id="IPR011063">
    <property type="entry name" value="TilS/TtcA_N"/>
</dbReference>
<dbReference type="CDD" id="cd01992">
    <property type="entry name" value="TilS_N"/>
    <property type="match status" value="1"/>
</dbReference>
<evidence type="ECO:0000256" key="5">
    <source>
        <dbReference type="ARBA" id="ARBA00048539"/>
    </source>
</evidence>
<dbReference type="InterPro" id="IPR012094">
    <property type="entry name" value="tRNA_Ile_lys_synt"/>
</dbReference>
<name>A0A1Z1M4P8_9FLOR</name>
<dbReference type="AlphaFoldDB" id="A0A1Z1M4P8"/>
<organism evidence="8">
    <name type="scientific">Caloglossa monosticha</name>
    <dbReference type="NCBI Taxonomy" id="76906"/>
    <lineage>
        <taxon>Eukaryota</taxon>
        <taxon>Rhodophyta</taxon>
        <taxon>Florideophyceae</taxon>
        <taxon>Rhodymeniophycidae</taxon>
        <taxon>Ceramiales</taxon>
        <taxon>Delesseriaceae</taxon>
        <taxon>Caloglossa</taxon>
    </lineage>
</organism>
<reference evidence="8" key="1">
    <citation type="journal article" date="2017" name="J. Phycol.">
        <title>Analysis of chloroplast genomes and a supermatrix inform reclassification of the Rhodomelaceae (Rhodophyta).</title>
        <authorList>
            <person name="Diaz-Tapia P."/>
            <person name="Maggs C.A."/>
            <person name="West J.A."/>
            <person name="Verbruggen H."/>
        </authorList>
    </citation>
    <scope>NUCLEOTIDE SEQUENCE</scope>
    <source>
        <strain evidence="8">JW3046</strain>
    </source>
</reference>
<protein>
    <recommendedName>
        <fullName evidence="6">tRNA(Ile)-lysidine synthase, chloroplastic</fullName>
        <ecNumber evidence="6">6.3.4.19</ecNumber>
    </recommendedName>
    <alternativeName>
        <fullName evidence="6">tRNA(Ile)-2-lysyl-cytidine synthase</fullName>
    </alternativeName>
    <alternativeName>
        <fullName evidence="6">tRNA(Ile)-lysidine synthetase</fullName>
    </alternativeName>
</protein>
<evidence type="ECO:0000256" key="3">
    <source>
        <dbReference type="ARBA" id="ARBA00022741"/>
    </source>
</evidence>
<dbReference type="RefSeq" id="YP_009392424.1">
    <property type="nucleotide sequence ID" value="NC_035263.1"/>
</dbReference>
<dbReference type="NCBIfam" id="TIGR02432">
    <property type="entry name" value="lysidine_TilS_N"/>
    <property type="match status" value="1"/>
</dbReference>
<evidence type="ECO:0000259" key="7">
    <source>
        <dbReference type="Pfam" id="PF01171"/>
    </source>
</evidence>
<evidence type="ECO:0000256" key="2">
    <source>
        <dbReference type="ARBA" id="ARBA00022694"/>
    </source>
</evidence>
<feature type="binding site" evidence="6">
    <location>
        <begin position="26"/>
        <end position="31"/>
    </location>
    <ligand>
        <name>ATP</name>
        <dbReference type="ChEBI" id="CHEBI:30616"/>
    </ligand>
</feature>
<evidence type="ECO:0000256" key="1">
    <source>
        <dbReference type="ARBA" id="ARBA00022598"/>
    </source>
</evidence>
<dbReference type="GeneID" id="33353956"/>
<dbReference type="PANTHER" id="PTHR43033:SF1">
    <property type="entry name" value="TRNA(ILE)-LYSIDINE SYNTHASE-RELATED"/>
    <property type="match status" value="1"/>
</dbReference>
<comment type="catalytic activity">
    <reaction evidence="5 6">
        <text>cytidine(34) in tRNA(Ile2) + L-lysine + ATP = lysidine(34) in tRNA(Ile2) + AMP + diphosphate + H(+)</text>
        <dbReference type="Rhea" id="RHEA:43744"/>
        <dbReference type="Rhea" id="RHEA-COMP:10625"/>
        <dbReference type="Rhea" id="RHEA-COMP:10670"/>
        <dbReference type="ChEBI" id="CHEBI:15378"/>
        <dbReference type="ChEBI" id="CHEBI:30616"/>
        <dbReference type="ChEBI" id="CHEBI:32551"/>
        <dbReference type="ChEBI" id="CHEBI:33019"/>
        <dbReference type="ChEBI" id="CHEBI:82748"/>
        <dbReference type="ChEBI" id="CHEBI:83665"/>
        <dbReference type="ChEBI" id="CHEBI:456215"/>
        <dbReference type="EC" id="6.3.4.19"/>
    </reaction>
</comment>
<dbReference type="PANTHER" id="PTHR43033">
    <property type="entry name" value="TRNA(ILE)-LYSIDINE SYNTHASE-RELATED"/>
    <property type="match status" value="1"/>
</dbReference>
<dbReference type="EMBL" id="MF101416">
    <property type="protein sequence ID" value="ARW60986.1"/>
    <property type="molecule type" value="Genomic_DNA"/>
</dbReference>
<comment type="function">
    <text evidence="6">Ligates lysine onto the cytidine present at position 34 of the AUA codon-specific tRNA(Ile) that contains the anticodon CAU, in an ATP-dependent manner. Cytidine is converted to lysidine, thus changing the amino acid specificity of the tRNA from methionine to isoleucine.</text>
</comment>
<dbReference type="GO" id="GO:0032267">
    <property type="term" value="F:tRNA(Ile)-lysidine synthase activity"/>
    <property type="evidence" value="ECO:0007669"/>
    <property type="project" value="UniProtKB-EC"/>
</dbReference>
<dbReference type="EC" id="6.3.4.19" evidence="6"/>
<evidence type="ECO:0000313" key="8">
    <source>
        <dbReference type="EMBL" id="ARW60986.1"/>
    </source>
</evidence>
<keyword evidence="8" id="KW-0150">Chloroplast</keyword>
<dbReference type="Gene3D" id="3.40.50.620">
    <property type="entry name" value="HUPs"/>
    <property type="match status" value="1"/>
</dbReference>
<keyword evidence="2 6" id="KW-0819">tRNA processing</keyword>
<dbReference type="GO" id="GO:0005524">
    <property type="term" value="F:ATP binding"/>
    <property type="evidence" value="ECO:0007669"/>
    <property type="project" value="UniProtKB-UniRule"/>
</dbReference>
<comment type="similarity">
    <text evidence="6">Belongs to the tRNA(Ile)-lysidine synthase family.</text>
</comment>
<evidence type="ECO:0000256" key="4">
    <source>
        <dbReference type="ARBA" id="ARBA00022840"/>
    </source>
</evidence>
<dbReference type="Pfam" id="PF01171">
    <property type="entry name" value="ATP_bind_3"/>
    <property type="match status" value="1"/>
</dbReference>
<accession>A0A1Z1M4P8</accession>
<sequence length="323" mass="39014">MQKYFNYLINKLTNKYKIQSVLIAISGGQDSICLIRLFESFNKVHNLKKIEYIYVDHQWSKNSKKQILHIINYLRFLKKNIHIYQISKIDSSEYISRKCRYHIIVNHAALNKHQAVITAHTKTDKLETFLLNLARGTGLEGATSLNLHQKLNYSLNLFRPLIFTNRINIAFFCKKWFLPLWSDISNYNYNIRRNRIRNEIFPYLKKYLNNKYENHFLKFLKTCYYDNEYIKQKTTKLYIYLKSDHYIAINFHLLKQEPFSIQVRILQLLIYHNLCVILNTKILIKVIKYININMIKKYSVSINSLQYLRLYLNIKWIYITLKI</sequence>
<keyword evidence="1 6" id="KW-0436">Ligase</keyword>
<proteinExistence type="inferred from homology"/>